<gene>
    <name evidence="1" type="ORF">OSB1V03_LOCUS267</name>
</gene>
<dbReference type="OrthoDB" id="6506490at2759"/>
<dbReference type="AlphaFoldDB" id="A0A7R9KDE0"/>
<dbReference type="EMBL" id="CAJPIZ010000045">
    <property type="protein sequence ID" value="CAG2100198.1"/>
    <property type="molecule type" value="Genomic_DNA"/>
</dbReference>
<proteinExistence type="predicted"/>
<dbReference type="SUPFAM" id="SSF51735">
    <property type="entry name" value="NAD(P)-binding Rossmann-fold domains"/>
    <property type="match status" value="1"/>
</dbReference>
<keyword evidence="2" id="KW-1185">Reference proteome</keyword>
<evidence type="ECO:0000313" key="1">
    <source>
        <dbReference type="EMBL" id="CAD7619768.1"/>
    </source>
</evidence>
<accession>A0A7R9KDE0</accession>
<protein>
    <submittedName>
        <fullName evidence="1">Uncharacterized protein</fullName>
    </submittedName>
</protein>
<dbReference type="InterPro" id="IPR036291">
    <property type="entry name" value="NAD(P)-bd_dom_sf"/>
</dbReference>
<dbReference type="EMBL" id="OC854620">
    <property type="protein sequence ID" value="CAD7619768.1"/>
    <property type="molecule type" value="Genomic_DNA"/>
</dbReference>
<dbReference type="Gene3D" id="3.40.50.720">
    <property type="entry name" value="NAD(P)-binding Rossmann-like Domain"/>
    <property type="match status" value="2"/>
</dbReference>
<name>A0A7R9KDE0_9ACAR</name>
<dbReference type="PANTHER" id="PTHR43975:SF2">
    <property type="entry name" value="EG:BACR7A4.14 PROTEIN-RELATED"/>
    <property type="match status" value="1"/>
</dbReference>
<sequence>MSSNDIKAYFEVKNSRDFTGKVVLVTGSSSGIGEGIVKLFAILGANVVVTGRNETEIQRVAKEVLELSPKKLKVIHSAVPHLEASKGVIINISSGAGVMASRGKLGYHCAKAGLNMLTRVLALQLAPKGVRVNTVSPGITKVPAMPAGREQVYEPYIPLRSVGYPLDIAKAVVFMASTDSQYITGDLMAVDGGFLLNVPNKPYD</sequence>
<dbReference type="Pfam" id="PF00106">
    <property type="entry name" value="adh_short"/>
    <property type="match status" value="1"/>
</dbReference>
<evidence type="ECO:0000313" key="2">
    <source>
        <dbReference type="Proteomes" id="UP000759131"/>
    </source>
</evidence>
<dbReference type="InterPro" id="IPR002347">
    <property type="entry name" value="SDR_fam"/>
</dbReference>
<organism evidence="1">
    <name type="scientific">Medioppia subpectinata</name>
    <dbReference type="NCBI Taxonomy" id="1979941"/>
    <lineage>
        <taxon>Eukaryota</taxon>
        <taxon>Metazoa</taxon>
        <taxon>Ecdysozoa</taxon>
        <taxon>Arthropoda</taxon>
        <taxon>Chelicerata</taxon>
        <taxon>Arachnida</taxon>
        <taxon>Acari</taxon>
        <taxon>Acariformes</taxon>
        <taxon>Sarcoptiformes</taxon>
        <taxon>Oribatida</taxon>
        <taxon>Brachypylina</taxon>
        <taxon>Oppioidea</taxon>
        <taxon>Oppiidae</taxon>
        <taxon>Medioppia</taxon>
    </lineage>
</organism>
<reference evidence="1" key="1">
    <citation type="submission" date="2020-11" db="EMBL/GenBank/DDBJ databases">
        <authorList>
            <person name="Tran Van P."/>
        </authorList>
    </citation>
    <scope>NUCLEOTIDE SEQUENCE</scope>
</reference>
<dbReference type="Proteomes" id="UP000759131">
    <property type="component" value="Unassembled WGS sequence"/>
</dbReference>
<dbReference type="PANTHER" id="PTHR43975">
    <property type="entry name" value="ZGC:101858"/>
    <property type="match status" value="1"/>
</dbReference>
<dbReference type="Pfam" id="PF13561">
    <property type="entry name" value="adh_short_C2"/>
    <property type="match status" value="1"/>
</dbReference>
<dbReference type="PRINTS" id="PR00081">
    <property type="entry name" value="GDHRDH"/>
</dbReference>